<keyword evidence="2" id="KW-1185">Reference proteome</keyword>
<organism evidence="1 2">
    <name type="scientific">Brachybacterium rhamnosum</name>
    <dbReference type="NCBI Taxonomy" id="173361"/>
    <lineage>
        <taxon>Bacteria</taxon>
        <taxon>Bacillati</taxon>
        <taxon>Actinomycetota</taxon>
        <taxon>Actinomycetes</taxon>
        <taxon>Micrococcales</taxon>
        <taxon>Dermabacteraceae</taxon>
        <taxon>Brachybacterium</taxon>
    </lineage>
</organism>
<evidence type="ECO:0000313" key="2">
    <source>
        <dbReference type="Proteomes" id="UP001597280"/>
    </source>
</evidence>
<protein>
    <submittedName>
        <fullName evidence="1">SDR family NAD(P)-dependent oxidoreductase</fullName>
    </submittedName>
</protein>
<dbReference type="RefSeq" id="WP_343903805.1">
    <property type="nucleotide sequence ID" value="NZ_BAAAIS010000002.1"/>
</dbReference>
<dbReference type="InterPro" id="IPR051783">
    <property type="entry name" value="NAD(P)-dependent_oxidoreduct"/>
</dbReference>
<gene>
    <name evidence="1" type="ORF">ACFSDA_05390</name>
</gene>
<proteinExistence type="predicted"/>
<sequence length="266" mass="28445">MGRTTLIAGCGRLGLRIAALLQEGGGEVLGLRRDPRDLPVRITPVVADLSAPLTSPLPPADALVITLPPSGFADLRVPLQHLRDAVPALPVRTVLISSTRVLEGYDASRPLTEADPPRPRSERARRLVEGEEAARELFDAIVLRAAGIYGPGRDRLIRAVREQRPVEHDRRTNRIHEKDLARAVVALLEVPEPPRLLHAVDAAPAPLGEVVGHIAAQLDLPVPPRALPDPGAGTVLDGTALHRLLGHLEVPDHRAGYTAILAGESA</sequence>
<dbReference type="InterPro" id="IPR036291">
    <property type="entry name" value="NAD(P)-bd_dom_sf"/>
</dbReference>
<dbReference type="PANTHER" id="PTHR48079">
    <property type="entry name" value="PROTEIN YEEZ"/>
    <property type="match status" value="1"/>
</dbReference>
<dbReference type="SUPFAM" id="SSF51735">
    <property type="entry name" value="NAD(P)-binding Rossmann-fold domains"/>
    <property type="match status" value="1"/>
</dbReference>
<dbReference type="EMBL" id="JBHUFL010000002">
    <property type="protein sequence ID" value="MFD1834510.1"/>
    <property type="molecule type" value="Genomic_DNA"/>
</dbReference>
<dbReference type="Gene3D" id="3.40.50.720">
    <property type="entry name" value="NAD(P)-binding Rossmann-like Domain"/>
    <property type="match status" value="1"/>
</dbReference>
<dbReference type="Proteomes" id="UP001597280">
    <property type="component" value="Unassembled WGS sequence"/>
</dbReference>
<dbReference type="PANTHER" id="PTHR48079:SF6">
    <property type="entry name" value="NAD(P)-BINDING DOMAIN-CONTAINING PROTEIN-RELATED"/>
    <property type="match status" value="1"/>
</dbReference>
<accession>A0ABW4PWR3</accession>
<comment type="caution">
    <text evidence="1">The sequence shown here is derived from an EMBL/GenBank/DDBJ whole genome shotgun (WGS) entry which is preliminary data.</text>
</comment>
<name>A0ABW4PWR3_9MICO</name>
<evidence type="ECO:0000313" key="1">
    <source>
        <dbReference type="EMBL" id="MFD1834510.1"/>
    </source>
</evidence>
<reference evidence="2" key="1">
    <citation type="journal article" date="2019" name="Int. J. Syst. Evol. Microbiol.">
        <title>The Global Catalogue of Microorganisms (GCM) 10K type strain sequencing project: providing services to taxonomists for standard genome sequencing and annotation.</title>
        <authorList>
            <consortium name="The Broad Institute Genomics Platform"/>
            <consortium name="The Broad Institute Genome Sequencing Center for Infectious Disease"/>
            <person name="Wu L."/>
            <person name="Ma J."/>
        </authorList>
    </citation>
    <scope>NUCLEOTIDE SEQUENCE [LARGE SCALE GENOMIC DNA]</scope>
    <source>
        <strain evidence="2">JCM 11650</strain>
    </source>
</reference>